<protein>
    <submittedName>
        <fullName evidence="2">Uncharacterized protein</fullName>
    </submittedName>
</protein>
<organism evidence="2 3">
    <name type="scientific">Hyphomicrobium denitrificans (strain ATCC 51888 / DSM 1869 / NCIMB 11706 / TK 0415)</name>
    <dbReference type="NCBI Taxonomy" id="582899"/>
    <lineage>
        <taxon>Bacteria</taxon>
        <taxon>Pseudomonadati</taxon>
        <taxon>Pseudomonadota</taxon>
        <taxon>Alphaproteobacteria</taxon>
        <taxon>Hyphomicrobiales</taxon>
        <taxon>Hyphomicrobiaceae</taxon>
        <taxon>Hyphomicrobium</taxon>
    </lineage>
</organism>
<proteinExistence type="predicted"/>
<feature type="signal peptide" evidence="1">
    <location>
        <begin position="1"/>
        <end position="22"/>
    </location>
</feature>
<dbReference type="HOGENOM" id="CLU_2130075_0_0_5"/>
<sequence precursor="true">MPTKSLLAVAAIAAALFAGAQAASAFDALHRPDLRQHEFDPGRADALDDYYHYYYDPRGYYPYYNSGEWGPRRVNRFRGNLPPYYGAWGANKRNYRHVEWHRRHYGGHRRGDW</sequence>
<evidence type="ECO:0000313" key="3">
    <source>
        <dbReference type="Proteomes" id="UP000002033"/>
    </source>
</evidence>
<dbReference type="RefSeq" id="WP_013214935.1">
    <property type="nucleotide sequence ID" value="NC_014313.1"/>
</dbReference>
<dbReference type="AlphaFoldDB" id="D8JUD0"/>
<evidence type="ECO:0000313" key="2">
    <source>
        <dbReference type="EMBL" id="ADJ22720.1"/>
    </source>
</evidence>
<dbReference type="EMBL" id="CP002083">
    <property type="protein sequence ID" value="ADJ22720.1"/>
    <property type="molecule type" value="Genomic_DNA"/>
</dbReference>
<gene>
    <name evidence="2" type="ordered locus">Hden_0903</name>
</gene>
<evidence type="ECO:0000256" key="1">
    <source>
        <dbReference type="SAM" id="SignalP"/>
    </source>
</evidence>
<feature type="chain" id="PRO_5003116190" evidence="1">
    <location>
        <begin position="23"/>
        <end position="113"/>
    </location>
</feature>
<accession>D8JUD0</accession>
<dbReference type="KEGG" id="hdn:Hden_0903"/>
<reference evidence="3" key="1">
    <citation type="journal article" date="2011" name="J. Bacteriol.">
        <title>Genome sequences of eight morphologically diverse alphaproteobacteria.</title>
        <authorList>
            <consortium name="US DOE Joint Genome Institute"/>
            <person name="Brown P.J."/>
            <person name="Kysela D.T."/>
            <person name="Buechlein A."/>
            <person name="Hemmerich C."/>
            <person name="Brun Y.V."/>
        </authorList>
    </citation>
    <scope>NUCLEOTIDE SEQUENCE [LARGE SCALE GENOMIC DNA]</scope>
    <source>
        <strain evidence="3">ATCC 51888 / DSM 1869 / NCIB 11706 / TK 0415</strain>
    </source>
</reference>
<name>D8JUD0_HYPDA</name>
<keyword evidence="3" id="KW-1185">Reference proteome</keyword>
<dbReference type="OrthoDB" id="7933599at2"/>
<keyword evidence="1" id="KW-0732">Signal</keyword>
<dbReference type="Proteomes" id="UP000002033">
    <property type="component" value="Chromosome"/>
</dbReference>